<dbReference type="EMBL" id="RJJQ01000001">
    <property type="protein sequence ID" value="RNI25239.1"/>
    <property type="molecule type" value="Genomic_DNA"/>
</dbReference>
<dbReference type="Proteomes" id="UP000271678">
    <property type="component" value="Unassembled WGS sequence"/>
</dbReference>
<evidence type="ECO:0000313" key="1">
    <source>
        <dbReference type="EMBL" id="RNI25239.1"/>
    </source>
</evidence>
<dbReference type="AlphaFoldDB" id="A0A3M9MI44"/>
<gene>
    <name evidence="1" type="ORF">EFY87_00960</name>
</gene>
<organism evidence="1 2">
    <name type="scientific">Flexivirga caeni</name>
    <dbReference type="NCBI Taxonomy" id="2294115"/>
    <lineage>
        <taxon>Bacteria</taxon>
        <taxon>Bacillati</taxon>
        <taxon>Actinomycetota</taxon>
        <taxon>Actinomycetes</taxon>
        <taxon>Micrococcales</taxon>
        <taxon>Dermacoccaceae</taxon>
        <taxon>Flexivirga</taxon>
    </lineage>
</organism>
<protein>
    <submittedName>
        <fullName evidence="1">Uncharacterized protein</fullName>
    </submittedName>
</protein>
<sequence>MVDWPSGYVPGVVEHHDQWRWNLPYEHYARLLEVSAALREVVAAHWQHWHRALSKVRDGGTALVVSSGGSIEPVLVFAFAAGRFAEWGSALHHLDGATLVFREDTRIDLEIRRRWSR</sequence>
<dbReference type="RefSeq" id="WP_123269430.1">
    <property type="nucleotide sequence ID" value="NZ_RJJQ01000001.1"/>
</dbReference>
<reference evidence="1 2" key="1">
    <citation type="submission" date="2018-11" db="EMBL/GenBank/DDBJ databases">
        <title>Draft genome of Simplicispira Flexivirga sp. BO-16.</title>
        <authorList>
            <person name="Im W.T."/>
        </authorList>
    </citation>
    <scope>NUCLEOTIDE SEQUENCE [LARGE SCALE GENOMIC DNA]</scope>
    <source>
        <strain evidence="1 2">BO-16</strain>
    </source>
</reference>
<comment type="caution">
    <text evidence="1">The sequence shown here is derived from an EMBL/GenBank/DDBJ whole genome shotgun (WGS) entry which is preliminary data.</text>
</comment>
<evidence type="ECO:0000313" key="2">
    <source>
        <dbReference type="Proteomes" id="UP000271678"/>
    </source>
</evidence>
<accession>A0A3M9MI44</accession>
<dbReference type="OrthoDB" id="8451778at2"/>
<name>A0A3M9MI44_9MICO</name>
<keyword evidence="2" id="KW-1185">Reference proteome</keyword>
<proteinExistence type="predicted"/>